<proteinExistence type="predicted"/>
<evidence type="ECO:0000313" key="3">
    <source>
        <dbReference type="Proteomes" id="UP000095192"/>
    </source>
</evidence>
<evidence type="ECO:0000256" key="1">
    <source>
        <dbReference type="SAM" id="MobiDB-lite"/>
    </source>
</evidence>
<gene>
    <name evidence="2" type="ORF">cyc_03934</name>
</gene>
<name>A0A1D3D2N0_9EIME</name>
<organism evidence="2 3">
    <name type="scientific">Cyclospora cayetanensis</name>
    <dbReference type="NCBI Taxonomy" id="88456"/>
    <lineage>
        <taxon>Eukaryota</taxon>
        <taxon>Sar</taxon>
        <taxon>Alveolata</taxon>
        <taxon>Apicomplexa</taxon>
        <taxon>Conoidasida</taxon>
        <taxon>Coccidia</taxon>
        <taxon>Eucoccidiorida</taxon>
        <taxon>Eimeriorina</taxon>
        <taxon>Eimeriidae</taxon>
        <taxon>Cyclospora</taxon>
    </lineage>
</organism>
<accession>A0A1D3D2N0</accession>
<dbReference type="EMBL" id="JROU02001006">
    <property type="protein sequence ID" value="OEH77685.1"/>
    <property type="molecule type" value="Genomic_DNA"/>
</dbReference>
<dbReference type="AlphaFoldDB" id="A0A1D3D2N0"/>
<dbReference type="VEuPathDB" id="ToxoDB:LOC34620543"/>
<keyword evidence="3" id="KW-1185">Reference proteome</keyword>
<feature type="region of interest" description="Disordered" evidence="1">
    <location>
        <begin position="426"/>
        <end position="477"/>
    </location>
</feature>
<comment type="caution">
    <text evidence="2">The sequence shown here is derived from an EMBL/GenBank/DDBJ whole genome shotgun (WGS) entry which is preliminary data.</text>
</comment>
<feature type="region of interest" description="Disordered" evidence="1">
    <location>
        <begin position="567"/>
        <end position="608"/>
    </location>
</feature>
<evidence type="ECO:0000313" key="2">
    <source>
        <dbReference type="EMBL" id="OEH77685.1"/>
    </source>
</evidence>
<dbReference type="Proteomes" id="UP000095192">
    <property type="component" value="Unassembled WGS sequence"/>
</dbReference>
<feature type="compositionally biased region" description="Low complexity" evidence="1">
    <location>
        <begin position="8"/>
        <end position="17"/>
    </location>
</feature>
<dbReference type="InParanoid" id="A0A1D3D2N0"/>
<feature type="region of interest" description="Disordered" evidence="1">
    <location>
        <begin position="1"/>
        <end position="36"/>
    </location>
</feature>
<protein>
    <submittedName>
        <fullName evidence="2">Uncharacterized protein</fullName>
    </submittedName>
</protein>
<feature type="region of interest" description="Disordered" evidence="1">
    <location>
        <begin position="294"/>
        <end position="317"/>
    </location>
</feature>
<sequence length="763" mass="82595">MPWEEPQEAGAAAETAASGDVGTRGGYARASERSELQRLRQQLREKQQQLQEVDQLLQKEDEQKRQEQQRQRIEALQQQRSELEREFAENGEWMLAEAQRHTVRGQEQQRLQLMLIRGIANSITDRYLHSLGATNRLQQVTRIAVAAVSMLPSRISPSIAAADDEEVDQLLERESLQHQEDLPYAGNRGAEALLVHLRDAHVEDADAFAKGPAQRAAAALAALFLSIPRAHIIELDFCEQAQQQLQCKRASRPIRRQAAATVAANAAASSTAAAAGGAEKRSDCKGRAGRRGKFSACSGSGGSVIDQQQQQRLEQQRMQEWKAKGLAGLLAASAASSPRSAFRRSATLCRLTDACQALELLEQNFLQPHELPDDGEHDEGAASGGSERAHAELLFRHAFDQLLLQQQRRLRLRRHRLARAMLAAAGDVEDDNSSAGDSSRSSREALKSPASSCAKRERAAPQQLSPPPPKRGRLSAACSSEVCAPEEHAAAQVDVATTAASSRSAARAKDAAADVWASEVAAAGAALRVLPHEEQLLAACASATAHPTLGACKRAVKLLLQQQHALSAQQEDGGVGEPQTSSDRCRKGSPQEQMQSLHGGVSPSDPDCCSVHSSRSTCASTSSRGLSEAARRSALVRTARHRLQLLQRQLSDMRAGWKRHFLLQLLQRQFPHHKAAAAAAAAADPGVQPILCSCSPAMLLEHQEGEPKVSPKEAFVWSNTRPPVLEAEGPVCSTKRHSVGCPLPELLLQSPMAPYKRRSHGGA</sequence>
<dbReference type="VEuPathDB" id="ToxoDB:cyc_03934"/>
<reference evidence="2 3" key="1">
    <citation type="journal article" date="2016" name="BMC Genomics">
        <title>Comparative genomics reveals Cyclospora cayetanensis possesses coccidia-like metabolism and invasion components but unique surface antigens.</title>
        <authorList>
            <person name="Liu S."/>
            <person name="Wang L."/>
            <person name="Zheng H."/>
            <person name="Xu Z."/>
            <person name="Roellig D.M."/>
            <person name="Li N."/>
            <person name="Frace M.A."/>
            <person name="Tang K."/>
            <person name="Arrowood M.J."/>
            <person name="Moss D.M."/>
            <person name="Zhang L."/>
            <person name="Feng Y."/>
            <person name="Xiao L."/>
        </authorList>
    </citation>
    <scope>NUCLEOTIDE SEQUENCE [LARGE SCALE GENOMIC DNA]</scope>
    <source>
        <strain evidence="2 3">CHN_HEN01</strain>
    </source>
</reference>